<dbReference type="Gene3D" id="3.40.532.10">
    <property type="entry name" value="Peptidase C12, ubiquitin carboxyl-terminal hydrolase"/>
    <property type="match status" value="1"/>
</dbReference>
<name>W4JZ69_HETIT</name>
<dbReference type="FunCoup" id="W4JZ69">
    <property type="interactions" value="401"/>
</dbReference>
<dbReference type="AlphaFoldDB" id="W4JZ69"/>
<evidence type="ECO:0000313" key="11">
    <source>
        <dbReference type="Proteomes" id="UP000030671"/>
    </source>
</evidence>
<comment type="similarity">
    <text evidence="2 7 8">Belongs to the peptidase C12 family.</text>
</comment>
<dbReference type="PANTHER" id="PTHR10589">
    <property type="entry name" value="UBIQUITIN CARBOXYL-TERMINAL HYDROLASE"/>
    <property type="match status" value="1"/>
</dbReference>
<keyword evidence="4 7" id="KW-0833">Ubl conjugation pathway</keyword>
<dbReference type="RefSeq" id="XP_009549161.1">
    <property type="nucleotide sequence ID" value="XM_009550866.1"/>
</dbReference>
<dbReference type="GO" id="GO:0006511">
    <property type="term" value="P:ubiquitin-dependent protein catabolic process"/>
    <property type="evidence" value="ECO:0007669"/>
    <property type="project" value="UniProtKB-UniRule"/>
</dbReference>
<dbReference type="FunFam" id="3.40.532.10:FF:000006">
    <property type="entry name" value="Ubiquitin carboxyl-terminal hydrolase"/>
    <property type="match status" value="1"/>
</dbReference>
<reference evidence="10 11" key="1">
    <citation type="journal article" date="2012" name="New Phytol.">
        <title>Insight into trade-off between wood decay and parasitism from the genome of a fungal forest pathogen.</title>
        <authorList>
            <person name="Olson A."/>
            <person name="Aerts A."/>
            <person name="Asiegbu F."/>
            <person name="Belbahri L."/>
            <person name="Bouzid O."/>
            <person name="Broberg A."/>
            <person name="Canback B."/>
            <person name="Coutinho P.M."/>
            <person name="Cullen D."/>
            <person name="Dalman K."/>
            <person name="Deflorio G."/>
            <person name="van Diepen L.T."/>
            <person name="Dunand C."/>
            <person name="Duplessis S."/>
            <person name="Durling M."/>
            <person name="Gonthier P."/>
            <person name="Grimwood J."/>
            <person name="Fossdal C.G."/>
            <person name="Hansson D."/>
            <person name="Henrissat B."/>
            <person name="Hietala A."/>
            <person name="Himmelstrand K."/>
            <person name="Hoffmeister D."/>
            <person name="Hogberg N."/>
            <person name="James T.Y."/>
            <person name="Karlsson M."/>
            <person name="Kohler A."/>
            <person name="Kues U."/>
            <person name="Lee Y.H."/>
            <person name="Lin Y.C."/>
            <person name="Lind M."/>
            <person name="Lindquist E."/>
            <person name="Lombard V."/>
            <person name="Lucas S."/>
            <person name="Lunden K."/>
            <person name="Morin E."/>
            <person name="Murat C."/>
            <person name="Park J."/>
            <person name="Raffaello T."/>
            <person name="Rouze P."/>
            <person name="Salamov A."/>
            <person name="Schmutz J."/>
            <person name="Solheim H."/>
            <person name="Stahlberg J."/>
            <person name="Velez H."/>
            <person name="de Vries R.P."/>
            <person name="Wiebenga A."/>
            <person name="Woodward S."/>
            <person name="Yakovlev I."/>
            <person name="Garbelotto M."/>
            <person name="Martin F."/>
            <person name="Grigoriev I.V."/>
            <person name="Stenlid J."/>
        </authorList>
    </citation>
    <scope>NUCLEOTIDE SEQUENCE [LARGE SCALE GENOMIC DNA]</scope>
    <source>
        <strain evidence="10 11">TC 32-1</strain>
    </source>
</reference>
<evidence type="ECO:0000313" key="10">
    <source>
        <dbReference type="EMBL" id="ETW78868.1"/>
    </source>
</evidence>
<dbReference type="InterPro" id="IPR036959">
    <property type="entry name" value="Peptidase_C12_UCH_sf"/>
</dbReference>
<dbReference type="EC" id="3.4.19.12" evidence="8"/>
<organism evidence="10 11">
    <name type="scientific">Heterobasidion irregulare (strain TC 32-1)</name>
    <dbReference type="NCBI Taxonomy" id="747525"/>
    <lineage>
        <taxon>Eukaryota</taxon>
        <taxon>Fungi</taxon>
        <taxon>Dikarya</taxon>
        <taxon>Basidiomycota</taxon>
        <taxon>Agaricomycotina</taxon>
        <taxon>Agaricomycetes</taxon>
        <taxon>Russulales</taxon>
        <taxon>Bondarzewiaceae</taxon>
        <taxon>Heterobasidion</taxon>
        <taxon>Heterobasidion annosum species complex</taxon>
    </lineage>
</organism>
<dbReference type="InParanoid" id="W4JZ69"/>
<dbReference type="Proteomes" id="UP000030671">
    <property type="component" value="Unassembled WGS sequence"/>
</dbReference>
<evidence type="ECO:0000256" key="1">
    <source>
        <dbReference type="ARBA" id="ARBA00000707"/>
    </source>
</evidence>
<dbReference type="GO" id="GO:0005737">
    <property type="term" value="C:cytoplasm"/>
    <property type="evidence" value="ECO:0007669"/>
    <property type="project" value="TreeGrafter"/>
</dbReference>
<keyword evidence="11" id="KW-1185">Reference proteome</keyword>
<feature type="site" description="Transition state stabilizer" evidence="7">
    <location>
        <position position="92"/>
    </location>
</feature>
<proteinExistence type="inferred from homology"/>
<evidence type="ECO:0000256" key="5">
    <source>
        <dbReference type="ARBA" id="ARBA00022801"/>
    </source>
</evidence>
<dbReference type="eggNOG" id="KOG1415">
    <property type="taxonomic scope" value="Eukaryota"/>
</dbReference>
<evidence type="ECO:0000256" key="7">
    <source>
        <dbReference type="PROSITE-ProRule" id="PRU01393"/>
    </source>
</evidence>
<accession>W4JZ69</accession>
<sequence length="242" mass="26458">MDTSRKQSGSSSSLRQILNAWANKVGLVPTDQFHDVYGLDDELLSMVPQPVKAVVLLFPIRGPLEGMRRQENEKITTEGQTPIDPTIIWVKQTISNACGTMGLLHALANSNVTIKPESPLSQFIDECKNKTPLERSKLLEETPLFAAVHEEFASSGQSAVPENLDVDLHFTCFVQASAASARAAETETMEMRLIELDGTRNGPIDRGTCTNLLKDAATYVKEKMIPNVPSAQFSMMALAAVL</sequence>
<dbReference type="PRINTS" id="PR00707">
    <property type="entry name" value="UBCTHYDRLASE"/>
</dbReference>
<dbReference type="STRING" id="747525.W4JZ69"/>
<dbReference type="PROSITE" id="PS00140">
    <property type="entry name" value="UCH_1"/>
    <property type="match status" value="1"/>
</dbReference>
<dbReference type="PROSITE" id="PS52048">
    <property type="entry name" value="UCH_DOMAIN"/>
    <property type="match status" value="1"/>
</dbReference>
<dbReference type="OrthoDB" id="427186at2759"/>
<dbReference type="InterPro" id="IPR057254">
    <property type="entry name" value="UCH_AS"/>
</dbReference>
<evidence type="ECO:0000256" key="8">
    <source>
        <dbReference type="RuleBase" id="RU361215"/>
    </source>
</evidence>
<dbReference type="HOGENOM" id="CLU_054406_0_2_1"/>
<evidence type="ECO:0000256" key="2">
    <source>
        <dbReference type="ARBA" id="ARBA00009326"/>
    </source>
</evidence>
<keyword evidence="6 7" id="KW-0788">Thiol protease</keyword>
<keyword evidence="5 7" id="KW-0378">Hydrolase</keyword>
<dbReference type="KEGG" id="hir:HETIRDRAFT_172437"/>
<evidence type="ECO:0000256" key="4">
    <source>
        <dbReference type="ARBA" id="ARBA00022786"/>
    </source>
</evidence>
<dbReference type="InterPro" id="IPR001578">
    <property type="entry name" value="Peptidase_C12_UCH"/>
</dbReference>
<evidence type="ECO:0000256" key="6">
    <source>
        <dbReference type="ARBA" id="ARBA00022807"/>
    </source>
</evidence>
<dbReference type="EMBL" id="KI925461">
    <property type="protein sequence ID" value="ETW78868.1"/>
    <property type="molecule type" value="Genomic_DNA"/>
</dbReference>
<feature type="site" description="Important for enzyme activity" evidence="7">
    <location>
        <position position="197"/>
    </location>
</feature>
<dbReference type="SUPFAM" id="SSF54001">
    <property type="entry name" value="Cysteine proteinases"/>
    <property type="match status" value="1"/>
</dbReference>
<feature type="domain" description="UCH catalytic" evidence="9">
    <location>
        <begin position="7"/>
        <end position="240"/>
    </location>
</feature>
<comment type="catalytic activity">
    <reaction evidence="1 7 8">
        <text>Thiol-dependent hydrolysis of ester, thioester, amide, peptide and isopeptide bonds formed by the C-terminal Gly of ubiquitin (a 76-residue protein attached to proteins as an intracellular targeting signal).</text>
        <dbReference type="EC" id="3.4.19.12"/>
    </reaction>
</comment>
<protein>
    <recommendedName>
        <fullName evidence="8">Ubiquitin carboxyl-terminal hydrolase</fullName>
        <ecNumber evidence="8">3.4.19.12</ecNumber>
    </recommendedName>
</protein>
<evidence type="ECO:0000259" key="9">
    <source>
        <dbReference type="PROSITE" id="PS52048"/>
    </source>
</evidence>
<dbReference type="GeneID" id="20668396"/>
<feature type="active site" description="Proton donor" evidence="7">
    <location>
        <position position="169"/>
    </location>
</feature>
<dbReference type="GO" id="GO:0004843">
    <property type="term" value="F:cysteine-type deubiquitinase activity"/>
    <property type="evidence" value="ECO:0007669"/>
    <property type="project" value="UniProtKB-UniRule"/>
</dbReference>
<gene>
    <name evidence="10" type="ORF">HETIRDRAFT_172437</name>
</gene>
<dbReference type="GO" id="GO:0016579">
    <property type="term" value="P:protein deubiquitination"/>
    <property type="evidence" value="ECO:0007669"/>
    <property type="project" value="TreeGrafter"/>
</dbReference>
<feature type="active site" description="Nucleophile" evidence="7">
    <location>
        <position position="98"/>
    </location>
</feature>
<keyword evidence="3 7" id="KW-0645">Protease</keyword>
<dbReference type="Pfam" id="PF01088">
    <property type="entry name" value="Peptidase_C12"/>
    <property type="match status" value="1"/>
</dbReference>
<dbReference type="PANTHER" id="PTHR10589:SF17">
    <property type="entry name" value="UBIQUITIN CARBOXYL-TERMINAL HYDROLASE"/>
    <property type="match status" value="1"/>
</dbReference>
<dbReference type="InterPro" id="IPR038765">
    <property type="entry name" value="Papain-like_cys_pep_sf"/>
</dbReference>
<evidence type="ECO:0000256" key="3">
    <source>
        <dbReference type="ARBA" id="ARBA00022670"/>
    </source>
</evidence>